<organism evidence="1 2">
    <name type="scientific">Knipowitschia caucasica</name>
    <name type="common">Caucasian dwarf goby</name>
    <name type="synonym">Pomatoschistus caucasicus</name>
    <dbReference type="NCBI Taxonomy" id="637954"/>
    <lineage>
        <taxon>Eukaryota</taxon>
        <taxon>Metazoa</taxon>
        <taxon>Chordata</taxon>
        <taxon>Craniata</taxon>
        <taxon>Vertebrata</taxon>
        <taxon>Euteleostomi</taxon>
        <taxon>Actinopterygii</taxon>
        <taxon>Neopterygii</taxon>
        <taxon>Teleostei</taxon>
        <taxon>Neoteleostei</taxon>
        <taxon>Acanthomorphata</taxon>
        <taxon>Gobiaria</taxon>
        <taxon>Gobiiformes</taxon>
        <taxon>Gobioidei</taxon>
        <taxon>Gobiidae</taxon>
        <taxon>Gobiinae</taxon>
        <taxon>Knipowitschia</taxon>
    </lineage>
</organism>
<dbReference type="Proteomes" id="UP001497482">
    <property type="component" value="Chromosome 2"/>
</dbReference>
<evidence type="ECO:0000313" key="1">
    <source>
        <dbReference type="EMBL" id="CAL1592378.1"/>
    </source>
</evidence>
<dbReference type="AlphaFoldDB" id="A0AAV2KQP9"/>
<proteinExistence type="predicted"/>
<sequence>MLLDEYAGCCVVLGQAALAPALSRTATNAHPPCRHHLVLSEYPATPHARLQTLTTESSALVPPRLPQSVPRHDQWPRCPCARLSRCTTPWPYPSSIRGDVHLHLTLPPLRLANSQCVAMCCNYLTFRVVLLVVRACASHGDLWDTTSAASLACHTGFNYHVGRRIQAPYRDSCRLTTTETRVLVRHSRARSGHAFVLPRS</sequence>
<accession>A0AAV2KQP9</accession>
<keyword evidence="2" id="KW-1185">Reference proteome</keyword>
<name>A0AAV2KQP9_KNICA</name>
<gene>
    <name evidence="1" type="ORF">KC01_LOCUS21630</name>
</gene>
<reference evidence="1 2" key="1">
    <citation type="submission" date="2024-04" db="EMBL/GenBank/DDBJ databases">
        <authorList>
            <person name="Waldvogel A.-M."/>
            <person name="Schoenle A."/>
        </authorList>
    </citation>
    <scope>NUCLEOTIDE SEQUENCE [LARGE SCALE GENOMIC DNA]</scope>
</reference>
<protein>
    <submittedName>
        <fullName evidence="1">Uncharacterized protein</fullName>
    </submittedName>
</protein>
<dbReference type="EMBL" id="OZ035824">
    <property type="protein sequence ID" value="CAL1592378.1"/>
    <property type="molecule type" value="Genomic_DNA"/>
</dbReference>
<evidence type="ECO:0000313" key="2">
    <source>
        <dbReference type="Proteomes" id="UP001497482"/>
    </source>
</evidence>